<organism evidence="1">
    <name type="scientific">freshwater metagenome</name>
    <dbReference type="NCBI Taxonomy" id="449393"/>
    <lineage>
        <taxon>unclassified sequences</taxon>
        <taxon>metagenomes</taxon>
        <taxon>ecological metagenomes</taxon>
    </lineage>
</organism>
<sequence>MMRKTFSPAISPASLVAWRCASLKYAGTVITASVTVSPK</sequence>
<reference evidence="1" key="1">
    <citation type="submission" date="2020-05" db="EMBL/GenBank/DDBJ databases">
        <authorList>
            <person name="Chiriac C."/>
            <person name="Salcher M."/>
            <person name="Ghai R."/>
            <person name="Kavagutti S V."/>
        </authorList>
    </citation>
    <scope>NUCLEOTIDE SEQUENCE</scope>
</reference>
<dbReference type="AlphaFoldDB" id="A0A6J7EB30"/>
<accession>A0A6J7EB30</accession>
<gene>
    <name evidence="1" type="ORF">UFOPK3342_01405</name>
</gene>
<dbReference type="EMBL" id="CAFBLH010000070">
    <property type="protein sequence ID" value="CAB4878565.1"/>
    <property type="molecule type" value="Genomic_DNA"/>
</dbReference>
<protein>
    <submittedName>
        <fullName evidence="1">Unannotated protein</fullName>
    </submittedName>
</protein>
<evidence type="ECO:0000313" key="1">
    <source>
        <dbReference type="EMBL" id="CAB4878565.1"/>
    </source>
</evidence>
<name>A0A6J7EB30_9ZZZZ</name>
<proteinExistence type="predicted"/>